<comment type="similarity">
    <text evidence="1">Belongs to the CapA family.</text>
</comment>
<comment type="caution">
    <text evidence="4">The sequence shown here is derived from an EMBL/GenBank/DDBJ whole genome shotgun (WGS) entry which is preliminary data.</text>
</comment>
<feature type="compositionally biased region" description="Pro residues" evidence="2">
    <location>
        <begin position="30"/>
        <end position="50"/>
    </location>
</feature>
<dbReference type="PANTHER" id="PTHR33393:SF13">
    <property type="entry name" value="PGA BIOSYNTHESIS PROTEIN CAPA"/>
    <property type="match status" value="1"/>
</dbReference>
<evidence type="ECO:0000256" key="2">
    <source>
        <dbReference type="SAM" id="MobiDB-lite"/>
    </source>
</evidence>
<accession>A0A2H5Y838</accession>
<feature type="domain" description="Capsule synthesis protein CapA" evidence="3">
    <location>
        <begin position="247"/>
        <end position="485"/>
    </location>
</feature>
<evidence type="ECO:0000256" key="1">
    <source>
        <dbReference type="ARBA" id="ARBA00005662"/>
    </source>
</evidence>
<dbReference type="InterPro" id="IPR052169">
    <property type="entry name" value="CW_Biosynth-Accessory"/>
</dbReference>
<evidence type="ECO:0000313" key="5">
    <source>
        <dbReference type="Proteomes" id="UP000236642"/>
    </source>
</evidence>
<evidence type="ECO:0000313" key="4">
    <source>
        <dbReference type="EMBL" id="GBD09548.1"/>
    </source>
</evidence>
<name>A0A2H5Y838_9CHLR</name>
<gene>
    <name evidence="4" type="primary">capA</name>
    <name evidence="4" type="ORF">HRbin22_01804</name>
</gene>
<reference evidence="5" key="1">
    <citation type="submission" date="2017-09" db="EMBL/GenBank/DDBJ databases">
        <title>Metaegenomics of thermophilic ammonia-oxidizing enrichment culture.</title>
        <authorList>
            <person name="Kato S."/>
            <person name="Suzuki K."/>
        </authorList>
    </citation>
    <scope>NUCLEOTIDE SEQUENCE [LARGE SCALE GENOMIC DNA]</scope>
</reference>
<dbReference type="InterPro" id="IPR019079">
    <property type="entry name" value="Capsule_synth_CapA"/>
</dbReference>
<dbReference type="Proteomes" id="UP000236642">
    <property type="component" value="Unassembled WGS sequence"/>
</dbReference>
<proteinExistence type="inferred from homology"/>
<dbReference type="EMBL" id="BEHY01000049">
    <property type="protein sequence ID" value="GBD09548.1"/>
    <property type="molecule type" value="Genomic_DNA"/>
</dbReference>
<dbReference type="PROSITE" id="PS51257">
    <property type="entry name" value="PROKAR_LIPOPROTEIN"/>
    <property type="match status" value="1"/>
</dbReference>
<evidence type="ECO:0000259" key="3">
    <source>
        <dbReference type="SMART" id="SM00854"/>
    </source>
</evidence>
<dbReference type="InterPro" id="IPR029052">
    <property type="entry name" value="Metallo-depent_PP-like"/>
</dbReference>
<dbReference type="AlphaFoldDB" id="A0A2H5Y838"/>
<dbReference type="SMART" id="SM00854">
    <property type="entry name" value="PGA_cap"/>
    <property type="match status" value="1"/>
</dbReference>
<sequence>MRDRAGARQRAIAVLALWLTGCTAIVFPSSPPATPTPTSTPTPAPTPTPATWPIGFHPALPIEVREELRRRLTADPRWRLVEGGGGVQIAPVPASAPLRLGMWIYVLAAPFPTATDAVSLPALRARWQGQGTLPGPILATTETIQLFSLLWGPPDPGVVRPVPEEELADRLWAARVGWALVPFPRLEPRLKVIAVEGLSPMDRGLDPGRYPLTVWFGLASLPPGFPAGDFQRSAGWLTNRDEERLTVLAMTGVTALVRGTAVQMERYGVLFPARDIAPWLQSADLTHISNEVSFWEGCPPPQPRSGVVFCSDPRYAELLSYVGTDIVELTGNHLNDYGREPLQATLELYRRLGMRYYGGGRNLEEALQPLRVEHNGNRLAFIGCNPVGPDYDWATPTEPGAAPCLPELEETVRRLRAEGWLPIVTLQYWEFYDYAPTLQQIQDFRRWRDLGAVIVSGSQGHHAQTFEVGSGWFIHYGLGNLFFDQVDPVGVRQTFIDRHVFYEGRYLGVVLQTAFLEDFARPRPMTGEERRALLERLFGLMPSP</sequence>
<organism evidence="4 5">
    <name type="scientific">Candidatus Thermoflexus japonica</name>
    <dbReference type="NCBI Taxonomy" id="2035417"/>
    <lineage>
        <taxon>Bacteria</taxon>
        <taxon>Bacillati</taxon>
        <taxon>Chloroflexota</taxon>
        <taxon>Thermoflexia</taxon>
        <taxon>Thermoflexales</taxon>
        <taxon>Thermoflexaceae</taxon>
        <taxon>Thermoflexus</taxon>
    </lineage>
</organism>
<feature type="region of interest" description="Disordered" evidence="2">
    <location>
        <begin position="30"/>
        <end position="52"/>
    </location>
</feature>
<dbReference type="Pfam" id="PF09587">
    <property type="entry name" value="PGA_cap"/>
    <property type="match status" value="1"/>
</dbReference>
<protein>
    <submittedName>
        <fullName evidence="4">Capsule biosynthesis protein CapA</fullName>
    </submittedName>
</protein>
<dbReference type="SUPFAM" id="SSF56300">
    <property type="entry name" value="Metallo-dependent phosphatases"/>
    <property type="match status" value="1"/>
</dbReference>
<dbReference type="PANTHER" id="PTHR33393">
    <property type="entry name" value="POLYGLUTAMINE SYNTHESIS ACCESSORY PROTEIN RV0574C-RELATED"/>
    <property type="match status" value="1"/>
</dbReference>